<keyword evidence="4" id="KW-1185">Reference proteome</keyword>
<sequence length="149" mass="16125">MSDKSQDGKILDHNNNAKGDGASATEIEEADEEPQQQMDKASAQNAADLEKVTDVSEEKEFSRGGNASALLSNVASEQAKTASAGPVVVTLRRVDIDALVENFDIKRLYAERLLKRNHGDMKKAVRELMYSGNAAASFVSQMKPNPLTS</sequence>
<dbReference type="EMBL" id="MTYJ01000003">
    <property type="protein sequence ID" value="OQV25392.1"/>
    <property type="molecule type" value="Genomic_DNA"/>
</dbReference>
<accession>A0A1W0XDE4</accession>
<protein>
    <recommendedName>
        <fullName evidence="2">Nascent polypeptide-associated complex subunit alpha-like UBA domain-containing protein</fullName>
    </recommendedName>
</protein>
<feature type="compositionally biased region" description="Basic and acidic residues" evidence="1">
    <location>
        <begin position="48"/>
        <end position="62"/>
    </location>
</feature>
<dbReference type="InterPro" id="IPR044034">
    <property type="entry name" value="NAC-like_UBA"/>
</dbReference>
<evidence type="ECO:0000313" key="3">
    <source>
        <dbReference type="EMBL" id="OQV25392.1"/>
    </source>
</evidence>
<proteinExistence type="predicted"/>
<evidence type="ECO:0000256" key="1">
    <source>
        <dbReference type="SAM" id="MobiDB-lite"/>
    </source>
</evidence>
<name>A0A1W0XDE4_HYPEX</name>
<dbReference type="OrthoDB" id="285219at2759"/>
<feature type="compositionally biased region" description="Polar residues" evidence="1">
    <location>
        <begin position="35"/>
        <end position="45"/>
    </location>
</feature>
<evidence type="ECO:0000259" key="2">
    <source>
        <dbReference type="Pfam" id="PF19026"/>
    </source>
</evidence>
<organism evidence="3 4">
    <name type="scientific">Hypsibius exemplaris</name>
    <name type="common">Freshwater tardigrade</name>
    <dbReference type="NCBI Taxonomy" id="2072580"/>
    <lineage>
        <taxon>Eukaryota</taxon>
        <taxon>Metazoa</taxon>
        <taxon>Ecdysozoa</taxon>
        <taxon>Tardigrada</taxon>
        <taxon>Eutardigrada</taxon>
        <taxon>Parachela</taxon>
        <taxon>Hypsibioidea</taxon>
        <taxon>Hypsibiidae</taxon>
        <taxon>Hypsibius</taxon>
    </lineage>
</organism>
<evidence type="ECO:0000313" key="4">
    <source>
        <dbReference type="Proteomes" id="UP000192578"/>
    </source>
</evidence>
<feature type="domain" description="Nascent polypeptide-associated complex subunit alpha-like UBA" evidence="2">
    <location>
        <begin position="89"/>
        <end position="128"/>
    </location>
</feature>
<feature type="region of interest" description="Disordered" evidence="1">
    <location>
        <begin position="1"/>
        <end position="66"/>
    </location>
</feature>
<feature type="compositionally biased region" description="Basic and acidic residues" evidence="1">
    <location>
        <begin position="1"/>
        <end position="12"/>
    </location>
</feature>
<gene>
    <name evidence="3" type="ORF">BV898_01071</name>
</gene>
<reference evidence="4" key="1">
    <citation type="submission" date="2017-01" db="EMBL/GenBank/DDBJ databases">
        <title>Comparative genomics of anhydrobiosis in the tardigrade Hypsibius dujardini.</title>
        <authorList>
            <person name="Yoshida Y."/>
            <person name="Koutsovoulos G."/>
            <person name="Laetsch D."/>
            <person name="Stevens L."/>
            <person name="Kumar S."/>
            <person name="Horikawa D."/>
            <person name="Ishino K."/>
            <person name="Komine S."/>
            <person name="Tomita M."/>
            <person name="Blaxter M."/>
            <person name="Arakawa K."/>
        </authorList>
    </citation>
    <scope>NUCLEOTIDE SEQUENCE [LARGE SCALE GENOMIC DNA]</scope>
    <source>
        <strain evidence="4">Z151</strain>
    </source>
</reference>
<comment type="caution">
    <text evidence="3">The sequence shown here is derived from an EMBL/GenBank/DDBJ whole genome shotgun (WGS) entry which is preliminary data.</text>
</comment>
<dbReference type="Proteomes" id="UP000192578">
    <property type="component" value="Unassembled WGS sequence"/>
</dbReference>
<dbReference type="Pfam" id="PF19026">
    <property type="entry name" value="UBA_HYPK"/>
    <property type="match status" value="1"/>
</dbReference>
<dbReference type="AlphaFoldDB" id="A0A1W0XDE4"/>